<dbReference type="InterPro" id="IPR051556">
    <property type="entry name" value="N-term/lysine_N-AcTrnsfr"/>
</dbReference>
<evidence type="ECO:0000259" key="1">
    <source>
        <dbReference type="PROSITE" id="PS51186"/>
    </source>
</evidence>
<dbReference type="GO" id="GO:0007064">
    <property type="term" value="P:mitotic sister chromatid cohesion"/>
    <property type="evidence" value="ECO:0007669"/>
    <property type="project" value="TreeGrafter"/>
</dbReference>
<dbReference type="InterPro" id="IPR016181">
    <property type="entry name" value="Acyl_CoA_acyltransferase"/>
</dbReference>
<keyword evidence="3" id="KW-1185">Reference proteome</keyword>
<name>A0A4P7GGY0_9ACTN</name>
<dbReference type="Pfam" id="PF00583">
    <property type="entry name" value="Acetyltransf_1"/>
    <property type="match status" value="1"/>
</dbReference>
<dbReference type="OrthoDB" id="9799092at2"/>
<dbReference type="RefSeq" id="WP_135073425.1">
    <property type="nucleotide sequence ID" value="NZ_CP038267.1"/>
</dbReference>
<evidence type="ECO:0000313" key="3">
    <source>
        <dbReference type="Proteomes" id="UP000294894"/>
    </source>
</evidence>
<dbReference type="PANTHER" id="PTHR42919:SF20">
    <property type="entry name" value="GCN5-RELATED N-ACETYLTRANSFERASE 10, CHLOROPLASTIC"/>
    <property type="match status" value="1"/>
</dbReference>
<dbReference type="SUPFAM" id="SSF55729">
    <property type="entry name" value="Acyl-CoA N-acyltransferases (Nat)"/>
    <property type="match status" value="1"/>
</dbReference>
<evidence type="ECO:0000313" key="2">
    <source>
        <dbReference type="EMBL" id="QBR91130.1"/>
    </source>
</evidence>
<sequence length="331" mass="35032">MTAALPAALPAGFTLEPATGAHAPEVHQIIAAEQVAAFGFCADTEEDARAELEPPPTMDSLQHVVRDGTGRVVQWWFAFHVPGDPLLGTGITSDPALPDEVHDELTAAGWGLLLPWLTDHAPDGEGPVRAFSGCPAGATAAQRRLAAAGFTHQRTFWEMLGPVTGASRTAAPVPGLAITGAASSHDVHGVLNEGFVGHWGFTPLDHDSWLALEESQSGFDPAFRFLATIDGVPAAAMVLSRRLETEDALYVAELATLAPYRRRGIAAALLAHACEIAHREGLGRLSLHVDSENSHDAPSVYRRAGLDVRCAFHGYIAELARPHPAPFVPGT</sequence>
<dbReference type="Gene3D" id="3.40.630.30">
    <property type="match status" value="1"/>
</dbReference>
<dbReference type="PROSITE" id="PS51186">
    <property type="entry name" value="GNAT"/>
    <property type="match status" value="1"/>
</dbReference>
<accession>A0A4P7GGY0</accession>
<dbReference type="EMBL" id="CP038267">
    <property type="protein sequence ID" value="QBR91130.1"/>
    <property type="molecule type" value="Genomic_DNA"/>
</dbReference>
<proteinExistence type="predicted"/>
<dbReference type="GO" id="GO:0031415">
    <property type="term" value="C:NatA complex"/>
    <property type="evidence" value="ECO:0007669"/>
    <property type="project" value="TreeGrafter"/>
</dbReference>
<keyword evidence="2" id="KW-0808">Transferase</keyword>
<dbReference type="CDD" id="cd04301">
    <property type="entry name" value="NAT_SF"/>
    <property type="match status" value="1"/>
</dbReference>
<dbReference type="KEGG" id="noy:EXE57_01735"/>
<dbReference type="PANTHER" id="PTHR42919">
    <property type="entry name" value="N-ALPHA-ACETYLTRANSFERASE"/>
    <property type="match status" value="1"/>
</dbReference>
<dbReference type="AlphaFoldDB" id="A0A4P7GGY0"/>
<organism evidence="2 3">
    <name type="scientific">Nocardioides euryhalodurans</name>
    <dbReference type="NCBI Taxonomy" id="2518370"/>
    <lineage>
        <taxon>Bacteria</taxon>
        <taxon>Bacillati</taxon>
        <taxon>Actinomycetota</taxon>
        <taxon>Actinomycetes</taxon>
        <taxon>Propionibacteriales</taxon>
        <taxon>Nocardioidaceae</taxon>
        <taxon>Nocardioides</taxon>
    </lineage>
</organism>
<dbReference type="GO" id="GO:0008080">
    <property type="term" value="F:N-acetyltransferase activity"/>
    <property type="evidence" value="ECO:0007669"/>
    <property type="project" value="TreeGrafter"/>
</dbReference>
<protein>
    <submittedName>
        <fullName evidence="2">GNAT family N-acetyltransferase</fullName>
    </submittedName>
</protein>
<reference evidence="2 3" key="1">
    <citation type="submission" date="2019-03" db="EMBL/GenBank/DDBJ databases">
        <title>Three New Species of Nocardioides, Nocardioides euryhalodurans sp. nov., Nocardioides seonyuensis sp. nov. and Nocardioides eburneoflavus sp. nov., Iolated from Soil.</title>
        <authorList>
            <person name="Roh S.G."/>
            <person name="Lee C."/>
            <person name="Kim M.-K."/>
            <person name="Kim S.B."/>
        </authorList>
    </citation>
    <scope>NUCLEOTIDE SEQUENCE [LARGE SCALE GENOMIC DNA]</scope>
    <source>
        <strain evidence="2 3">MMS17-SY117</strain>
    </source>
</reference>
<feature type="domain" description="N-acetyltransferase" evidence="1">
    <location>
        <begin position="173"/>
        <end position="324"/>
    </location>
</feature>
<dbReference type="Proteomes" id="UP000294894">
    <property type="component" value="Chromosome"/>
</dbReference>
<gene>
    <name evidence="2" type="ORF">EXE57_01735</name>
</gene>
<dbReference type="InterPro" id="IPR000182">
    <property type="entry name" value="GNAT_dom"/>
</dbReference>